<gene>
    <name evidence="2" type="ORF">GUITHDRAFT_109186</name>
</gene>
<feature type="chain" id="PRO_5008771008" description="Reverse transcriptase domain-containing protein" evidence="1">
    <location>
        <begin position="19"/>
        <end position="192"/>
    </location>
</feature>
<dbReference type="HOGENOM" id="CLU_1417605_0_0_1"/>
<evidence type="ECO:0000313" key="2">
    <source>
        <dbReference type="EMBL" id="EKX44762.1"/>
    </source>
</evidence>
<dbReference type="KEGG" id="gtt:GUITHDRAFT_109186"/>
<dbReference type="GeneID" id="17301487"/>
<sequence length="192" mass="21205">MALFAHTTFLSLVKVAETFPDCVFPAYADNMAVVGKLSVAAQATASLVDTLKQELGLEIRPRDSQIFSSSWCLQSRQQLAIHEHVSSQGIILGGIPIGSQSFQQEFITAKVNAFNAELTQLEQFPIALGLKQLLKTTHVPTLQYFLRGISPALTAAQCKCFDVANLRLLEKVFQWPQQQAQEPEFIRPATCP</sequence>
<dbReference type="EnsemblProtists" id="EKX44762">
    <property type="protein sequence ID" value="EKX44762"/>
    <property type="gene ID" value="GUITHDRAFT_109186"/>
</dbReference>
<feature type="signal peptide" evidence="1">
    <location>
        <begin position="1"/>
        <end position="18"/>
    </location>
</feature>
<evidence type="ECO:0000313" key="3">
    <source>
        <dbReference type="EnsemblProtists" id="EKX44762"/>
    </source>
</evidence>
<dbReference type="EMBL" id="JH993002">
    <property type="protein sequence ID" value="EKX44762.1"/>
    <property type="molecule type" value="Genomic_DNA"/>
</dbReference>
<protein>
    <recommendedName>
        <fullName evidence="5">Reverse transcriptase domain-containing protein</fullName>
    </recommendedName>
</protein>
<dbReference type="PaxDb" id="55529-EKX44762"/>
<proteinExistence type="predicted"/>
<dbReference type="AlphaFoldDB" id="L1J8X9"/>
<evidence type="ECO:0008006" key="5">
    <source>
        <dbReference type="Google" id="ProtNLM"/>
    </source>
</evidence>
<reference evidence="2 4" key="1">
    <citation type="journal article" date="2012" name="Nature">
        <title>Algal genomes reveal evolutionary mosaicism and the fate of nucleomorphs.</title>
        <authorList>
            <consortium name="DOE Joint Genome Institute"/>
            <person name="Curtis B.A."/>
            <person name="Tanifuji G."/>
            <person name="Burki F."/>
            <person name="Gruber A."/>
            <person name="Irimia M."/>
            <person name="Maruyama S."/>
            <person name="Arias M.C."/>
            <person name="Ball S.G."/>
            <person name="Gile G.H."/>
            <person name="Hirakawa Y."/>
            <person name="Hopkins J.F."/>
            <person name="Kuo A."/>
            <person name="Rensing S.A."/>
            <person name="Schmutz J."/>
            <person name="Symeonidi A."/>
            <person name="Elias M."/>
            <person name="Eveleigh R.J."/>
            <person name="Herman E.K."/>
            <person name="Klute M.J."/>
            <person name="Nakayama T."/>
            <person name="Obornik M."/>
            <person name="Reyes-Prieto A."/>
            <person name="Armbrust E.V."/>
            <person name="Aves S.J."/>
            <person name="Beiko R.G."/>
            <person name="Coutinho P."/>
            <person name="Dacks J.B."/>
            <person name="Durnford D.G."/>
            <person name="Fast N.M."/>
            <person name="Green B.R."/>
            <person name="Grisdale C.J."/>
            <person name="Hempel F."/>
            <person name="Henrissat B."/>
            <person name="Hoppner M.P."/>
            <person name="Ishida K."/>
            <person name="Kim E."/>
            <person name="Koreny L."/>
            <person name="Kroth P.G."/>
            <person name="Liu Y."/>
            <person name="Malik S.B."/>
            <person name="Maier U.G."/>
            <person name="McRose D."/>
            <person name="Mock T."/>
            <person name="Neilson J.A."/>
            <person name="Onodera N.T."/>
            <person name="Poole A.M."/>
            <person name="Pritham E.J."/>
            <person name="Richards T.A."/>
            <person name="Rocap G."/>
            <person name="Roy S.W."/>
            <person name="Sarai C."/>
            <person name="Schaack S."/>
            <person name="Shirato S."/>
            <person name="Slamovits C.H."/>
            <person name="Spencer D.F."/>
            <person name="Suzuki S."/>
            <person name="Worden A.Z."/>
            <person name="Zauner S."/>
            <person name="Barry K."/>
            <person name="Bell C."/>
            <person name="Bharti A.K."/>
            <person name="Crow J.A."/>
            <person name="Grimwood J."/>
            <person name="Kramer R."/>
            <person name="Lindquist E."/>
            <person name="Lucas S."/>
            <person name="Salamov A."/>
            <person name="McFadden G.I."/>
            <person name="Lane C.E."/>
            <person name="Keeling P.J."/>
            <person name="Gray M.W."/>
            <person name="Grigoriev I.V."/>
            <person name="Archibald J.M."/>
        </authorList>
    </citation>
    <scope>NUCLEOTIDE SEQUENCE</scope>
    <source>
        <strain evidence="2 4">CCMP2712</strain>
    </source>
</reference>
<organism evidence="2">
    <name type="scientific">Guillardia theta (strain CCMP2712)</name>
    <name type="common">Cryptophyte</name>
    <dbReference type="NCBI Taxonomy" id="905079"/>
    <lineage>
        <taxon>Eukaryota</taxon>
        <taxon>Cryptophyceae</taxon>
        <taxon>Pyrenomonadales</taxon>
        <taxon>Geminigeraceae</taxon>
        <taxon>Guillardia</taxon>
    </lineage>
</organism>
<evidence type="ECO:0000256" key="1">
    <source>
        <dbReference type="SAM" id="SignalP"/>
    </source>
</evidence>
<reference evidence="4" key="2">
    <citation type="submission" date="2012-11" db="EMBL/GenBank/DDBJ databases">
        <authorList>
            <person name="Kuo A."/>
            <person name="Curtis B.A."/>
            <person name="Tanifuji G."/>
            <person name="Burki F."/>
            <person name="Gruber A."/>
            <person name="Irimia M."/>
            <person name="Maruyama S."/>
            <person name="Arias M.C."/>
            <person name="Ball S.G."/>
            <person name="Gile G.H."/>
            <person name="Hirakawa Y."/>
            <person name="Hopkins J.F."/>
            <person name="Rensing S.A."/>
            <person name="Schmutz J."/>
            <person name="Symeonidi A."/>
            <person name="Elias M."/>
            <person name="Eveleigh R.J."/>
            <person name="Herman E.K."/>
            <person name="Klute M.J."/>
            <person name="Nakayama T."/>
            <person name="Obornik M."/>
            <person name="Reyes-Prieto A."/>
            <person name="Armbrust E.V."/>
            <person name="Aves S.J."/>
            <person name="Beiko R.G."/>
            <person name="Coutinho P."/>
            <person name="Dacks J.B."/>
            <person name="Durnford D.G."/>
            <person name="Fast N.M."/>
            <person name="Green B.R."/>
            <person name="Grisdale C."/>
            <person name="Hempe F."/>
            <person name="Henrissat B."/>
            <person name="Hoppner M.P."/>
            <person name="Ishida K.-I."/>
            <person name="Kim E."/>
            <person name="Koreny L."/>
            <person name="Kroth P.G."/>
            <person name="Liu Y."/>
            <person name="Malik S.-B."/>
            <person name="Maier U.G."/>
            <person name="McRose D."/>
            <person name="Mock T."/>
            <person name="Neilson J.A."/>
            <person name="Onodera N.T."/>
            <person name="Poole A.M."/>
            <person name="Pritham E.J."/>
            <person name="Richards T.A."/>
            <person name="Rocap G."/>
            <person name="Roy S.W."/>
            <person name="Sarai C."/>
            <person name="Schaack S."/>
            <person name="Shirato S."/>
            <person name="Slamovits C.H."/>
            <person name="Spencer D.F."/>
            <person name="Suzuki S."/>
            <person name="Worden A.Z."/>
            <person name="Zauner S."/>
            <person name="Barry K."/>
            <person name="Bell C."/>
            <person name="Bharti A.K."/>
            <person name="Crow J.A."/>
            <person name="Grimwood J."/>
            <person name="Kramer R."/>
            <person name="Lindquist E."/>
            <person name="Lucas S."/>
            <person name="Salamov A."/>
            <person name="McFadden G.I."/>
            <person name="Lane C.E."/>
            <person name="Keeling P.J."/>
            <person name="Gray M.W."/>
            <person name="Grigoriev I.V."/>
            <person name="Archibald J.M."/>
        </authorList>
    </citation>
    <scope>NUCLEOTIDE SEQUENCE</scope>
    <source>
        <strain evidence="4">CCMP2712</strain>
    </source>
</reference>
<evidence type="ECO:0000313" key="4">
    <source>
        <dbReference type="Proteomes" id="UP000011087"/>
    </source>
</evidence>
<keyword evidence="1" id="KW-0732">Signal</keyword>
<dbReference type="Proteomes" id="UP000011087">
    <property type="component" value="Unassembled WGS sequence"/>
</dbReference>
<dbReference type="RefSeq" id="XP_005831742.1">
    <property type="nucleotide sequence ID" value="XM_005831685.1"/>
</dbReference>
<accession>L1J8X9</accession>
<keyword evidence="4" id="KW-1185">Reference proteome</keyword>
<name>L1J8X9_GUITC</name>
<reference evidence="3" key="3">
    <citation type="submission" date="2015-06" db="UniProtKB">
        <authorList>
            <consortium name="EnsemblProtists"/>
        </authorList>
    </citation>
    <scope>IDENTIFICATION</scope>
</reference>